<gene>
    <name evidence="3" type="ORF">Slati_3983600</name>
</gene>
<evidence type="ECO:0000256" key="1">
    <source>
        <dbReference type="SAM" id="SignalP"/>
    </source>
</evidence>
<dbReference type="PANTHER" id="PTHR33916">
    <property type="entry name" value="EXPANSIN-LIKE EG45 DOMAIN-CONTAINING PROTEIN"/>
    <property type="match status" value="1"/>
</dbReference>
<evidence type="ECO:0000313" key="3">
    <source>
        <dbReference type="EMBL" id="KAL0406697.1"/>
    </source>
</evidence>
<name>A0AAW2TPZ2_9LAMI</name>
<keyword evidence="1" id="KW-0732">Signal</keyword>
<evidence type="ECO:0000259" key="2">
    <source>
        <dbReference type="Pfam" id="PF24804"/>
    </source>
</evidence>
<dbReference type="Pfam" id="PF24804">
    <property type="entry name" value="DUF7705"/>
    <property type="match status" value="1"/>
</dbReference>
<protein>
    <recommendedName>
        <fullName evidence="2">DUF7705 domain-containing protein</fullName>
    </recommendedName>
</protein>
<dbReference type="InterPro" id="IPR056122">
    <property type="entry name" value="DUF7705"/>
</dbReference>
<dbReference type="PANTHER" id="PTHR33916:SF7">
    <property type="entry name" value="NEPROSIN DOMAIN-CONTAINING PROTEIN"/>
    <property type="match status" value="1"/>
</dbReference>
<accession>A0AAW2TPZ2</accession>
<dbReference type="EMBL" id="JACGWN010000014">
    <property type="protein sequence ID" value="KAL0406697.1"/>
    <property type="molecule type" value="Genomic_DNA"/>
</dbReference>
<sequence>MLLLLLQELFGIALLSILLLEVVVCAGQRETTMTSAVGDPGMRRDGLRVAIEAWNQCNEVGEEAPNMGSPRKADCFDIIVNSTDPSEFLTTCPHFH</sequence>
<reference evidence="3" key="2">
    <citation type="journal article" date="2024" name="Plant">
        <title>Genomic evolution and insights into agronomic trait innovations of Sesamum species.</title>
        <authorList>
            <person name="Miao H."/>
            <person name="Wang L."/>
            <person name="Qu L."/>
            <person name="Liu H."/>
            <person name="Sun Y."/>
            <person name="Le M."/>
            <person name="Wang Q."/>
            <person name="Wei S."/>
            <person name="Zheng Y."/>
            <person name="Lin W."/>
            <person name="Duan Y."/>
            <person name="Cao H."/>
            <person name="Xiong S."/>
            <person name="Wang X."/>
            <person name="Wei L."/>
            <person name="Li C."/>
            <person name="Ma Q."/>
            <person name="Ju M."/>
            <person name="Zhao R."/>
            <person name="Li G."/>
            <person name="Mu C."/>
            <person name="Tian Q."/>
            <person name="Mei H."/>
            <person name="Zhang T."/>
            <person name="Gao T."/>
            <person name="Zhang H."/>
        </authorList>
    </citation>
    <scope>NUCLEOTIDE SEQUENCE</scope>
    <source>
        <strain evidence="3">KEN1</strain>
    </source>
</reference>
<feature type="domain" description="DUF7705" evidence="2">
    <location>
        <begin position="34"/>
        <end position="82"/>
    </location>
</feature>
<dbReference type="AlphaFoldDB" id="A0AAW2TPZ2"/>
<organism evidence="3">
    <name type="scientific">Sesamum latifolium</name>
    <dbReference type="NCBI Taxonomy" id="2727402"/>
    <lineage>
        <taxon>Eukaryota</taxon>
        <taxon>Viridiplantae</taxon>
        <taxon>Streptophyta</taxon>
        <taxon>Embryophyta</taxon>
        <taxon>Tracheophyta</taxon>
        <taxon>Spermatophyta</taxon>
        <taxon>Magnoliopsida</taxon>
        <taxon>eudicotyledons</taxon>
        <taxon>Gunneridae</taxon>
        <taxon>Pentapetalae</taxon>
        <taxon>asterids</taxon>
        <taxon>lamiids</taxon>
        <taxon>Lamiales</taxon>
        <taxon>Pedaliaceae</taxon>
        <taxon>Sesamum</taxon>
    </lineage>
</organism>
<feature type="chain" id="PRO_5043464145" description="DUF7705 domain-containing protein" evidence="1">
    <location>
        <begin position="28"/>
        <end position="96"/>
    </location>
</feature>
<reference evidence="3" key="1">
    <citation type="submission" date="2020-06" db="EMBL/GenBank/DDBJ databases">
        <authorList>
            <person name="Li T."/>
            <person name="Hu X."/>
            <person name="Zhang T."/>
            <person name="Song X."/>
            <person name="Zhang H."/>
            <person name="Dai N."/>
            <person name="Sheng W."/>
            <person name="Hou X."/>
            <person name="Wei L."/>
        </authorList>
    </citation>
    <scope>NUCLEOTIDE SEQUENCE</scope>
    <source>
        <strain evidence="3">KEN1</strain>
        <tissue evidence="3">Leaf</tissue>
    </source>
</reference>
<proteinExistence type="predicted"/>
<feature type="signal peptide" evidence="1">
    <location>
        <begin position="1"/>
        <end position="27"/>
    </location>
</feature>
<comment type="caution">
    <text evidence="3">The sequence shown here is derived from an EMBL/GenBank/DDBJ whole genome shotgun (WGS) entry which is preliminary data.</text>
</comment>